<dbReference type="PANTHER" id="PTHR34322:SF2">
    <property type="entry name" value="TRANSPOSASE IS200-LIKE DOMAIN-CONTAINING PROTEIN"/>
    <property type="match status" value="1"/>
</dbReference>
<dbReference type="GO" id="GO:0003677">
    <property type="term" value="F:DNA binding"/>
    <property type="evidence" value="ECO:0007669"/>
    <property type="project" value="InterPro"/>
</dbReference>
<sequence length="326" mass="37710">MPTPRKALVSLEDTPYYHCVSRCVRRAYLCGVDHYSGQSYEHRRDWVESRLLELAGVFAVEVCAYTVMGNHLHVVLCIDKEQALAWTDNEVLVQWHKLFKGTLLTQSFVNGDDLNAYELKTVKDSTFEYRQRLMDISWFMRALNEPIARKANFEDNCKGRFWEGRFKSQALLDEAAVLACMAYVDLNPIRAGIAKTPETSDFTSIQQRIKSALVGEQPNHLFPFIDNERKNMPKGLCFSVEEYLKLVDDTGRIIRNDKRGSISESSRHTLHRLNIPEQNWLKITSEFTRLFKGPVGTLQELSRYCDHLERKRRQGAANCHKWLDSA</sequence>
<dbReference type="InterPro" id="IPR036515">
    <property type="entry name" value="Transposase_17_sf"/>
</dbReference>
<dbReference type="STRING" id="225848.Sps_01024"/>
<evidence type="ECO:0008006" key="3">
    <source>
        <dbReference type="Google" id="ProtNLM"/>
    </source>
</evidence>
<dbReference type="SUPFAM" id="SSF143422">
    <property type="entry name" value="Transposase IS200-like"/>
    <property type="match status" value="1"/>
</dbReference>
<name>A0A1S6HL26_9GAMM</name>
<dbReference type="AlphaFoldDB" id="A0A1S6HL26"/>
<organism evidence="1 2">
    <name type="scientific">Shewanella psychrophila</name>
    <dbReference type="NCBI Taxonomy" id="225848"/>
    <lineage>
        <taxon>Bacteria</taxon>
        <taxon>Pseudomonadati</taxon>
        <taxon>Pseudomonadota</taxon>
        <taxon>Gammaproteobacteria</taxon>
        <taxon>Alteromonadales</taxon>
        <taxon>Shewanellaceae</taxon>
        <taxon>Shewanella</taxon>
    </lineage>
</organism>
<evidence type="ECO:0000313" key="1">
    <source>
        <dbReference type="EMBL" id="AQS36213.1"/>
    </source>
</evidence>
<dbReference type="RefSeq" id="WP_077751534.1">
    <property type="nucleotide sequence ID" value="NZ_CP014782.1"/>
</dbReference>
<dbReference type="KEGG" id="spsw:Sps_01024"/>
<proteinExistence type="predicted"/>
<dbReference type="Gene3D" id="3.30.70.1290">
    <property type="entry name" value="Transposase IS200-like"/>
    <property type="match status" value="1"/>
</dbReference>
<dbReference type="GO" id="GO:0004803">
    <property type="term" value="F:transposase activity"/>
    <property type="evidence" value="ECO:0007669"/>
    <property type="project" value="InterPro"/>
</dbReference>
<protein>
    <recommendedName>
        <fullName evidence="3">Transposase IS200-like domain-containing protein</fullName>
    </recommendedName>
</protein>
<keyword evidence="2" id="KW-1185">Reference proteome</keyword>
<accession>A0A1S6HL26</accession>
<dbReference type="EMBL" id="CP014782">
    <property type="protein sequence ID" value="AQS36213.1"/>
    <property type="molecule type" value="Genomic_DNA"/>
</dbReference>
<evidence type="ECO:0000313" key="2">
    <source>
        <dbReference type="Proteomes" id="UP000189545"/>
    </source>
</evidence>
<dbReference type="PANTHER" id="PTHR34322">
    <property type="entry name" value="TRANSPOSASE, Y1_TNP DOMAIN-CONTAINING"/>
    <property type="match status" value="1"/>
</dbReference>
<gene>
    <name evidence="1" type="ORF">Sps_01024</name>
</gene>
<dbReference type="OrthoDB" id="9814067at2"/>
<reference evidence="1 2" key="1">
    <citation type="submission" date="2016-03" db="EMBL/GenBank/DDBJ databases">
        <title>Complete genome sequence of Shewanella psychrophila WP2, a deep sea bacterium isolated from west Pacific sediment.</title>
        <authorList>
            <person name="Xu G."/>
            <person name="Jian H."/>
        </authorList>
    </citation>
    <scope>NUCLEOTIDE SEQUENCE [LARGE SCALE GENOMIC DNA]</scope>
    <source>
        <strain evidence="1 2">WP2</strain>
    </source>
</reference>
<dbReference type="GO" id="GO:0006313">
    <property type="term" value="P:DNA transposition"/>
    <property type="evidence" value="ECO:0007669"/>
    <property type="project" value="InterPro"/>
</dbReference>
<dbReference type="Proteomes" id="UP000189545">
    <property type="component" value="Chromosome"/>
</dbReference>